<evidence type="ECO:0000313" key="3">
    <source>
        <dbReference type="Proteomes" id="UP000823872"/>
    </source>
</evidence>
<accession>A0ABI7XH96</accession>
<reference evidence="2" key="3">
    <citation type="submission" date="2025-09" db="UniProtKB">
        <authorList>
            <consortium name="Ensembl"/>
        </authorList>
    </citation>
    <scope>IDENTIFICATION</scope>
    <source>
        <strain evidence="2">breed Abyssinian</strain>
    </source>
</reference>
<dbReference type="Proteomes" id="UP000823872">
    <property type="component" value="Chromosome B2"/>
</dbReference>
<gene>
    <name evidence="2" type="primary">PPIL4</name>
</gene>
<keyword evidence="3" id="KW-1185">Reference proteome</keyword>
<proteinExistence type="predicted"/>
<evidence type="ECO:0000313" key="2">
    <source>
        <dbReference type="Ensembl" id="ENSFCTP00005021846.1"/>
    </source>
</evidence>
<protein>
    <submittedName>
        <fullName evidence="2">Peptidylprolyl isomerase like 4</fullName>
    </submittedName>
</protein>
<dbReference type="GeneTree" id="ENSGT00940000156283"/>
<feature type="compositionally biased region" description="Low complexity" evidence="1">
    <location>
        <begin position="82"/>
        <end position="100"/>
    </location>
</feature>
<dbReference type="Ensembl" id="ENSFCTT00005032683.1">
    <property type="protein sequence ID" value="ENSFCTP00005021846.1"/>
    <property type="gene ID" value="ENSFCTG00005011605.1"/>
</dbReference>
<evidence type="ECO:0000256" key="1">
    <source>
        <dbReference type="SAM" id="MobiDB-lite"/>
    </source>
</evidence>
<organism evidence="2 3">
    <name type="scientific">Felis catus</name>
    <name type="common">Cat</name>
    <name type="synonym">Felis silvestris catus</name>
    <dbReference type="NCBI Taxonomy" id="9685"/>
    <lineage>
        <taxon>Eukaryota</taxon>
        <taxon>Metazoa</taxon>
        <taxon>Chordata</taxon>
        <taxon>Craniata</taxon>
        <taxon>Vertebrata</taxon>
        <taxon>Euteleostomi</taxon>
        <taxon>Mammalia</taxon>
        <taxon>Eutheria</taxon>
        <taxon>Laurasiatheria</taxon>
        <taxon>Carnivora</taxon>
        <taxon>Feliformia</taxon>
        <taxon>Felidae</taxon>
        <taxon>Felinae</taxon>
        <taxon>Felis</taxon>
    </lineage>
</organism>
<reference evidence="2 3" key="1">
    <citation type="submission" date="2021-02" db="EMBL/GenBank/DDBJ databases">
        <title>Safari Cat Assemblies.</title>
        <authorList>
            <person name="Bredemeyer K.R."/>
            <person name="Murphy W.J."/>
        </authorList>
    </citation>
    <scope>NUCLEOTIDE SEQUENCE [LARGE SCALE GENOMIC DNA]</scope>
</reference>
<sequence>MSKQRIRNQVTPTQVRNTRRKLVTALKKKKMRTICRSKILIRISTGKWGLVTMKKRKAVGRNKRVKRETDLKTEVVADLEKGTATTVTVTKPNTKQTPTKENGVKRETEAEVPGNPKIKKNPSTDERQ</sequence>
<feature type="region of interest" description="Disordered" evidence="1">
    <location>
        <begin position="81"/>
        <end position="128"/>
    </location>
</feature>
<reference evidence="2" key="2">
    <citation type="submission" date="2025-08" db="UniProtKB">
        <authorList>
            <consortium name="Ensembl"/>
        </authorList>
    </citation>
    <scope>IDENTIFICATION</scope>
    <source>
        <strain evidence="2">breed Abyssinian</strain>
    </source>
</reference>
<name>A0ABI7XH96_FELCA</name>